<name>A0A0H5Q107_9ZZZZ</name>
<dbReference type="EMBL" id="LN853116">
    <property type="protein sequence ID" value="CRY95095.1"/>
    <property type="molecule type" value="Genomic_DNA"/>
</dbReference>
<proteinExistence type="predicted"/>
<sequence length="330" mass="38244">MDRYPITGRSLEWFFDINGDLFERQYKRHLSGYWQWKDTAEGLHAEQWRVFPQNIGPHLSIDETSLSNGELYTIVTNKDAHGRKHSLVAIVATTDSDTVLHALRQIPSGLRNSVTEITLDLSDSMRRICRYAFPRASRVIDRFHVQKLALEAVQEIRIKHRWEAIDADTEAREQAKLNGLAYVPKRLENGDTLKELLARGRYALFKSPEKWAPQQQQRAEMMFSLYPDLKVAYSLSQNLRTIFNKRSIKSAARLNLARWYNKVAEAGFRSFNTIAATVYEHHEEILNYFDNLSTNASAESINSKIKAFRAKLHGVTDKKFFIFRLCNLYA</sequence>
<dbReference type="PANTHER" id="PTHR33498">
    <property type="entry name" value="TRANSPOSASE FOR INSERTION SEQUENCE ELEMENT IS1557"/>
    <property type="match status" value="1"/>
</dbReference>
<accession>A0A0H5Q107</accession>
<organism evidence="2">
    <name type="scientific">uncultured prokaryote</name>
    <dbReference type="NCBI Taxonomy" id="198431"/>
    <lineage>
        <taxon>unclassified sequences</taxon>
        <taxon>environmental samples</taxon>
    </lineage>
</organism>
<protein>
    <recommendedName>
        <fullName evidence="1">Transposase IS204/IS1001/IS1096/IS1165 DDE domain-containing protein</fullName>
    </recommendedName>
</protein>
<dbReference type="Pfam" id="PF01610">
    <property type="entry name" value="DDE_Tnp_ISL3"/>
    <property type="match status" value="1"/>
</dbReference>
<feature type="domain" description="Transposase IS204/IS1001/IS1096/IS1165 DDE" evidence="1">
    <location>
        <begin position="59"/>
        <end position="324"/>
    </location>
</feature>
<dbReference type="AlphaFoldDB" id="A0A0H5Q107"/>
<dbReference type="InterPro" id="IPR047951">
    <property type="entry name" value="Transpos_ISL3"/>
</dbReference>
<evidence type="ECO:0000313" key="2">
    <source>
        <dbReference type="EMBL" id="CRY95095.1"/>
    </source>
</evidence>
<reference evidence="2" key="2">
    <citation type="submission" date="2015-07" db="EMBL/GenBank/DDBJ databases">
        <title>Plasmids, circular viruses and viroids from rat gut.</title>
        <authorList>
            <person name="Jorgensen T.J."/>
            <person name="Hansen M.A."/>
            <person name="Xu Z."/>
            <person name="Tabak M.A."/>
            <person name="Sorensen S.J."/>
            <person name="Hansen L.H."/>
        </authorList>
    </citation>
    <scope>NUCLEOTIDE SEQUENCE</scope>
    <source>
        <strain evidence="2">RGRH0475</strain>
    </source>
</reference>
<dbReference type="InterPro" id="IPR002560">
    <property type="entry name" value="Transposase_DDE"/>
</dbReference>
<dbReference type="PANTHER" id="PTHR33498:SF1">
    <property type="entry name" value="TRANSPOSASE FOR INSERTION SEQUENCE ELEMENT IS1557"/>
    <property type="match status" value="1"/>
</dbReference>
<evidence type="ECO:0000259" key="1">
    <source>
        <dbReference type="Pfam" id="PF01610"/>
    </source>
</evidence>
<reference evidence="2" key="1">
    <citation type="submission" date="2015-06" db="EMBL/GenBank/DDBJ databases">
        <authorList>
            <person name="Joergensen T."/>
        </authorList>
    </citation>
    <scope>NUCLEOTIDE SEQUENCE</scope>
    <source>
        <strain evidence="2">RGRH0475</strain>
    </source>
</reference>